<sequence>MPKGNSSRSGGSNNGGGSRGGNGGSATRSSGGSSRGGGNNDSYGPSWLNSNGTVDPVEFARTEVGYVAPGHDHFDEKFNQACAQYGFKPWEMWGGVDELVRATAVMLVLRILRMMCTDIKCLVQLPLILSMPGDNSSAQQSDARQRNGEASGTAASDNNTSDHHECSVCHNSEPIDKVSKDGMRVTRVGETPANENGPSWLKEDGTVDPIEFALAEVGYLDFEDDNFQDDFAYHCAMYGFKPWEMW</sequence>
<comment type="caution">
    <text evidence="2">The sequence shown here is derived from an EMBL/GenBank/DDBJ whole genome shotgun (WGS) entry which is preliminary data.</text>
</comment>
<feature type="region of interest" description="Disordered" evidence="1">
    <location>
        <begin position="133"/>
        <end position="174"/>
    </location>
</feature>
<organism evidence="2 3">
    <name type="scientific">Perkinsus olseni</name>
    <name type="common">Perkinsus atlanticus</name>
    <dbReference type="NCBI Taxonomy" id="32597"/>
    <lineage>
        <taxon>Eukaryota</taxon>
        <taxon>Sar</taxon>
        <taxon>Alveolata</taxon>
        <taxon>Perkinsozoa</taxon>
        <taxon>Perkinsea</taxon>
        <taxon>Perkinsida</taxon>
        <taxon>Perkinsidae</taxon>
        <taxon>Perkinsus</taxon>
    </lineage>
</organism>
<reference evidence="2 3" key="1">
    <citation type="submission" date="2020-04" db="EMBL/GenBank/DDBJ databases">
        <title>Perkinsus olseni comparative genomics.</title>
        <authorList>
            <person name="Bogema D.R."/>
        </authorList>
    </citation>
    <scope>NUCLEOTIDE SEQUENCE [LARGE SCALE GENOMIC DNA]</scope>
    <source>
        <strain evidence="2">00978-12</strain>
    </source>
</reference>
<name>A0A7J6PBG9_PEROL</name>
<feature type="region of interest" description="Disordered" evidence="1">
    <location>
        <begin position="1"/>
        <end position="50"/>
    </location>
</feature>
<dbReference type="AlphaFoldDB" id="A0A7J6PBG9"/>
<evidence type="ECO:0000313" key="2">
    <source>
        <dbReference type="EMBL" id="KAF4693096.1"/>
    </source>
</evidence>
<feature type="compositionally biased region" description="Polar residues" evidence="1">
    <location>
        <begin position="133"/>
        <end position="159"/>
    </location>
</feature>
<evidence type="ECO:0000256" key="1">
    <source>
        <dbReference type="SAM" id="MobiDB-lite"/>
    </source>
</evidence>
<feature type="compositionally biased region" description="Gly residues" evidence="1">
    <location>
        <begin position="12"/>
        <end position="24"/>
    </location>
</feature>
<feature type="compositionally biased region" description="Low complexity" evidence="1">
    <location>
        <begin position="1"/>
        <end position="11"/>
    </location>
</feature>
<proteinExistence type="predicted"/>
<feature type="compositionally biased region" description="Basic and acidic residues" evidence="1">
    <location>
        <begin position="160"/>
        <end position="174"/>
    </location>
</feature>
<dbReference type="OrthoDB" id="458103at2759"/>
<dbReference type="EMBL" id="JABANP010000050">
    <property type="protein sequence ID" value="KAF4693096.1"/>
    <property type="molecule type" value="Genomic_DNA"/>
</dbReference>
<accession>A0A7J6PBG9</accession>
<evidence type="ECO:0000313" key="3">
    <source>
        <dbReference type="Proteomes" id="UP000541610"/>
    </source>
</evidence>
<feature type="compositionally biased region" description="Polar residues" evidence="1">
    <location>
        <begin position="41"/>
        <end position="50"/>
    </location>
</feature>
<dbReference type="Proteomes" id="UP000541610">
    <property type="component" value="Unassembled WGS sequence"/>
</dbReference>
<protein>
    <submittedName>
        <fullName evidence="2">Uncharacterized protein</fullName>
    </submittedName>
</protein>
<gene>
    <name evidence="2" type="ORF">FOZ60_011880</name>
</gene>